<sequence>MPDPLVVVLGDSLAFHGPDRPEPADDPRLWPHVAAAALGGRAEIVARSGWTARHVWQAVAEDPRVWVLLRHADVLVLGASGMDALPSPLPTAVRELIPSLRPAPLRRVVRDGYLRAQPRLSRAFATLPGGGPAGLPARLTVDYLERCRVAVGAVRPGLPLLTLLPSVHRAGVYGGAHPHRPPTLRAVRSWARAHGVAELDVAPLVAEHVLAGYGNPDGMHWGWAGHRAVGEALAVELSGILT</sequence>
<proteinExistence type="predicted"/>
<dbReference type="RefSeq" id="WP_165922481.1">
    <property type="nucleotide sequence ID" value="NZ_SMFZ01000002.1"/>
</dbReference>
<evidence type="ECO:0000313" key="1">
    <source>
        <dbReference type="EMBL" id="TCK21184.1"/>
    </source>
</evidence>
<comment type="caution">
    <text evidence="1">The sequence shown here is derived from an EMBL/GenBank/DDBJ whole genome shotgun (WGS) entry which is preliminary data.</text>
</comment>
<evidence type="ECO:0000313" key="2">
    <source>
        <dbReference type="Proteomes" id="UP000295560"/>
    </source>
</evidence>
<dbReference type="InterPro" id="IPR036514">
    <property type="entry name" value="SGNH_hydro_sf"/>
</dbReference>
<dbReference type="Gene3D" id="3.40.50.1110">
    <property type="entry name" value="SGNH hydrolase"/>
    <property type="match status" value="1"/>
</dbReference>
<dbReference type="Proteomes" id="UP000295560">
    <property type="component" value="Unassembled WGS sequence"/>
</dbReference>
<dbReference type="SUPFAM" id="SSF52266">
    <property type="entry name" value="SGNH hydrolase"/>
    <property type="match status" value="1"/>
</dbReference>
<dbReference type="EMBL" id="SMFZ01000002">
    <property type="protein sequence ID" value="TCK21184.1"/>
    <property type="molecule type" value="Genomic_DNA"/>
</dbReference>
<protein>
    <recommendedName>
        <fullName evidence="3">GDSL-like lipase/acylhydrolase family protein</fullName>
    </recommendedName>
</protein>
<organism evidence="1 2">
    <name type="scientific">Pseudonocardia endophytica</name>
    <dbReference type="NCBI Taxonomy" id="401976"/>
    <lineage>
        <taxon>Bacteria</taxon>
        <taxon>Bacillati</taxon>
        <taxon>Actinomycetota</taxon>
        <taxon>Actinomycetes</taxon>
        <taxon>Pseudonocardiales</taxon>
        <taxon>Pseudonocardiaceae</taxon>
        <taxon>Pseudonocardia</taxon>
    </lineage>
</organism>
<dbReference type="AlphaFoldDB" id="A0A4R1HG94"/>
<dbReference type="InterPro" id="IPR050023">
    <property type="entry name" value="OctT"/>
</dbReference>
<dbReference type="NCBIfam" id="NF043016">
    <property type="entry name" value="DigluglyOctase"/>
    <property type="match status" value="1"/>
</dbReference>
<accession>A0A4R1HG94</accession>
<name>A0A4R1HG94_PSEEN</name>
<reference evidence="1 2" key="1">
    <citation type="submission" date="2019-03" db="EMBL/GenBank/DDBJ databases">
        <title>Sequencing the genomes of 1000 actinobacteria strains.</title>
        <authorList>
            <person name="Klenk H.-P."/>
        </authorList>
    </citation>
    <scope>NUCLEOTIDE SEQUENCE [LARGE SCALE GENOMIC DNA]</scope>
    <source>
        <strain evidence="1 2">DSM 44969</strain>
    </source>
</reference>
<keyword evidence="2" id="KW-1185">Reference proteome</keyword>
<evidence type="ECO:0008006" key="3">
    <source>
        <dbReference type="Google" id="ProtNLM"/>
    </source>
</evidence>
<gene>
    <name evidence="1" type="ORF">EV378_5163</name>
</gene>